<dbReference type="EMBL" id="CAHR02000061">
    <property type="protein sequence ID" value="CCG81863.1"/>
    <property type="molecule type" value="Genomic_DNA"/>
</dbReference>
<evidence type="ECO:0000256" key="1">
    <source>
        <dbReference type="SAM" id="MobiDB-lite"/>
    </source>
</evidence>
<comment type="caution">
    <text evidence="2">The sequence shown here is derived from an EMBL/GenBank/DDBJ whole genome shotgun (WGS) entry which is preliminary data.</text>
</comment>
<dbReference type="VEuPathDB" id="FungiDB:TAPDE_001738"/>
<keyword evidence="3" id="KW-1185">Reference proteome</keyword>
<feature type="region of interest" description="Disordered" evidence="1">
    <location>
        <begin position="72"/>
        <end position="101"/>
    </location>
</feature>
<dbReference type="AlphaFoldDB" id="R4X8F0"/>
<name>R4X8F0_TAPDE</name>
<accession>R4X8F0</accession>
<gene>
    <name evidence="2" type="ORF">TAPDE_001738</name>
</gene>
<organism evidence="2 3">
    <name type="scientific">Taphrina deformans (strain PYCC 5710 / ATCC 11124 / CBS 356.35 / IMI 108563 / JCM 9778 / NBRC 8474)</name>
    <name type="common">Peach leaf curl fungus</name>
    <name type="synonym">Lalaria deformans</name>
    <dbReference type="NCBI Taxonomy" id="1097556"/>
    <lineage>
        <taxon>Eukaryota</taxon>
        <taxon>Fungi</taxon>
        <taxon>Dikarya</taxon>
        <taxon>Ascomycota</taxon>
        <taxon>Taphrinomycotina</taxon>
        <taxon>Taphrinomycetes</taxon>
        <taxon>Taphrinales</taxon>
        <taxon>Taphrinaceae</taxon>
        <taxon>Taphrina</taxon>
    </lineage>
</organism>
<proteinExistence type="predicted"/>
<evidence type="ECO:0000313" key="3">
    <source>
        <dbReference type="Proteomes" id="UP000013776"/>
    </source>
</evidence>
<protein>
    <submittedName>
        <fullName evidence="2">Uncharacterized protein</fullName>
    </submittedName>
</protein>
<feature type="compositionally biased region" description="Basic and acidic residues" evidence="1">
    <location>
        <begin position="79"/>
        <end position="99"/>
    </location>
</feature>
<feature type="region of interest" description="Disordered" evidence="1">
    <location>
        <begin position="178"/>
        <end position="197"/>
    </location>
</feature>
<sequence>MRGRTTAADHECRDLCLTALTDPLIVQCSPEQIRVGIVLAPEGPEEDLGLEEDLPESVLGHPGREMTVGAEEGAQAEDGEVRGHDGTDPPDDVHEKVDVDPGVGDATGDFAWLEEPGDGSKGVEFVEEESGADGEVVPWSEVLDRVPEEEEHDLEGRQAAVVQVRVEVEQEPAELGLAAGDFGVPPPAGTGGAVPGPLDRVVTEAGRGAGRTGQGCEAFRCGAARAATEKGLVGHQLGPSLPRRPEHVGAANVRAEELVPGPDPAQGEDAHGRPARAVEVLVVRTVWHARVVELAPDLQHHLARVKVVGVEV</sequence>
<dbReference type="Proteomes" id="UP000013776">
    <property type="component" value="Unassembled WGS sequence"/>
</dbReference>
<reference evidence="2 3" key="1">
    <citation type="journal article" date="2013" name="MBio">
        <title>Genome sequencing of the plant pathogen Taphrina deformans, the causal agent of peach leaf curl.</title>
        <authorList>
            <person name="Cisse O.H."/>
            <person name="Almeida J.M.G.C.F."/>
            <person name="Fonseca A."/>
            <person name="Kumar A.A."/>
            <person name="Salojaervi J."/>
            <person name="Overmyer K."/>
            <person name="Hauser P.M."/>
            <person name="Pagni M."/>
        </authorList>
    </citation>
    <scope>NUCLEOTIDE SEQUENCE [LARGE SCALE GENOMIC DNA]</scope>
    <source>
        <strain evidence="3">PYCC 5710 / ATCC 11124 / CBS 356.35 / IMI 108563 / JCM 9778 / NBRC 8474</strain>
    </source>
</reference>
<evidence type="ECO:0000313" key="2">
    <source>
        <dbReference type="EMBL" id="CCG81863.1"/>
    </source>
</evidence>